<gene>
    <name evidence="1" type="ORF">BSFP_068470</name>
</gene>
<dbReference type="EMBL" id="AP018113">
    <property type="protein sequence ID" value="BAX63974.1"/>
    <property type="molecule type" value="Genomic_DNA"/>
</dbReference>
<name>A0A1Y1BVF4_9BURK</name>
<sequence length="38" mass="4330">MARVQFGMTCIQLIEEYGKAALRAVFRWDCARVAKIAL</sequence>
<reference evidence="1 2" key="1">
    <citation type="journal article" date="2017" name="Genome Announc.">
        <title>Complete Genome Sequence of Burkholderia stabilis FERMP-21014.</title>
        <authorList>
            <person name="Konishi K."/>
            <person name="Kumagai T."/>
            <person name="Sakasegawa S."/>
            <person name="Tamura T."/>
        </authorList>
    </citation>
    <scope>NUCLEOTIDE SEQUENCE [LARGE SCALE GENOMIC DNA]</scope>
    <source>
        <strain evidence="1 2">FERMP-21014</strain>
    </source>
</reference>
<evidence type="ECO:0000313" key="1">
    <source>
        <dbReference type="EMBL" id="BAX63974.1"/>
    </source>
</evidence>
<accession>A0A1Y1BVF4</accession>
<dbReference type="Proteomes" id="UP000218432">
    <property type="component" value="Chromosome 3"/>
</dbReference>
<organism evidence="1 2">
    <name type="scientific">Burkholderia stabilis</name>
    <dbReference type="NCBI Taxonomy" id="95485"/>
    <lineage>
        <taxon>Bacteria</taxon>
        <taxon>Pseudomonadati</taxon>
        <taxon>Pseudomonadota</taxon>
        <taxon>Betaproteobacteria</taxon>
        <taxon>Burkholderiales</taxon>
        <taxon>Burkholderiaceae</taxon>
        <taxon>Burkholderia</taxon>
        <taxon>Burkholderia cepacia complex</taxon>
    </lineage>
</organism>
<proteinExistence type="predicted"/>
<protein>
    <submittedName>
        <fullName evidence="1">Uncharacterized protein</fullName>
    </submittedName>
</protein>
<evidence type="ECO:0000313" key="2">
    <source>
        <dbReference type="Proteomes" id="UP000218432"/>
    </source>
</evidence>
<dbReference type="AlphaFoldDB" id="A0A1Y1BVF4"/>